<feature type="compositionally biased region" description="Acidic residues" evidence="1">
    <location>
        <begin position="350"/>
        <end position="381"/>
    </location>
</feature>
<feature type="compositionally biased region" description="Acidic residues" evidence="1">
    <location>
        <begin position="410"/>
        <end position="421"/>
    </location>
</feature>
<feature type="compositionally biased region" description="Low complexity" evidence="1">
    <location>
        <begin position="382"/>
        <end position="397"/>
    </location>
</feature>
<dbReference type="EMBL" id="UXUI01007604">
    <property type="protein sequence ID" value="VDD88338.1"/>
    <property type="molecule type" value="Genomic_DNA"/>
</dbReference>
<feature type="region of interest" description="Disordered" evidence="1">
    <location>
        <begin position="449"/>
        <end position="468"/>
    </location>
</feature>
<feature type="compositionally biased region" description="Basic and acidic residues" evidence="1">
    <location>
        <begin position="277"/>
        <end position="287"/>
    </location>
</feature>
<organism evidence="5">
    <name type="scientific">Enterobius vermicularis</name>
    <name type="common">Human pinworm</name>
    <dbReference type="NCBI Taxonomy" id="51028"/>
    <lineage>
        <taxon>Eukaryota</taxon>
        <taxon>Metazoa</taxon>
        <taxon>Ecdysozoa</taxon>
        <taxon>Nematoda</taxon>
        <taxon>Chromadorea</taxon>
        <taxon>Rhabditida</taxon>
        <taxon>Spirurina</taxon>
        <taxon>Oxyuridomorpha</taxon>
        <taxon>Oxyuroidea</taxon>
        <taxon>Oxyuridae</taxon>
        <taxon>Enterobius</taxon>
    </lineage>
</organism>
<evidence type="ECO:0000313" key="3">
    <source>
        <dbReference type="EMBL" id="VDD88338.1"/>
    </source>
</evidence>
<feature type="transmembrane region" description="Helical" evidence="2">
    <location>
        <begin position="610"/>
        <end position="634"/>
    </location>
</feature>
<protein>
    <submittedName>
        <fullName evidence="5">Dentin sialophosphoprotein-like</fullName>
    </submittedName>
</protein>
<evidence type="ECO:0000313" key="4">
    <source>
        <dbReference type="Proteomes" id="UP000274131"/>
    </source>
</evidence>
<reference evidence="3 4" key="2">
    <citation type="submission" date="2018-10" db="EMBL/GenBank/DDBJ databases">
        <authorList>
            <consortium name="Pathogen Informatics"/>
        </authorList>
    </citation>
    <scope>NUCLEOTIDE SEQUENCE [LARGE SCALE GENOMIC DNA]</scope>
</reference>
<keyword evidence="2" id="KW-1133">Transmembrane helix</keyword>
<dbReference type="AlphaFoldDB" id="A0A0N4V1E8"/>
<feature type="compositionally biased region" description="Acidic residues" evidence="1">
    <location>
        <begin position="241"/>
        <end position="256"/>
    </location>
</feature>
<dbReference type="STRING" id="51028.A0A0N4V1E8"/>
<evidence type="ECO:0000313" key="5">
    <source>
        <dbReference type="WBParaSite" id="EVEC_0000377301-mRNA-1"/>
    </source>
</evidence>
<feature type="compositionally biased region" description="Polar residues" evidence="1">
    <location>
        <begin position="325"/>
        <end position="335"/>
    </location>
</feature>
<proteinExistence type="predicted"/>
<keyword evidence="2" id="KW-0812">Transmembrane</keyword>
<feature type="compositionally biased region" description="Basic and acidic residues" evidence="1">
    <location>
        <begin position="454"/>
        <end position="468"/>
    </location>
</feature>
<keyword evidence="4" id="KW-1185">Reference proteome</keyword>
<evidence type="ECO:0000256" key="1">
    <source>
        <dbReference type="SAM" id="MobiDB-lite"/>
    </source>
</evidence>
<gene>
    <name evidence="3" type="ORF">EVEC_LOCUS3481</name>
</gene>
<feature type="compositionally biased region" description="Acidic residues" evidence="1">
    <location>
        <begin position="288"/>
        <end position="304"/>
    </location>
</feature>
<feature type="compositionally biased region" description="Basic and acidic residues" evidence="1">
    <location>
        <begin position="669"/>
        <end position="680"/>
    </location>
</feature>
<keyword evidence="2" id="KW-0472">Membrane</keyword>
<dbReference type="WBParaSite" id="EVEC_0000377301-mRNA-1">
    <property type="protein sequence ID" value="EVEC_0000377301-mRNA-1"/>
    <property type="gene ID" value="EVEC_0000377301"/>
</dbReference>
<evidence type="ECO:0000256" key="2">
    <source>
        <dbReference type="SAM" id="Phobius"/>
    </source>
</evidence>
<sequence length="680" mass="76406">MTVNEMDTASAFAHDPLKAMAAEVVSAYIRYQSFVVDISTIICKDMLFAYRAVSYYLIITVHTGLALRHPPKLGLENKNDSVIAVVPTFWSEPYWKELKILNLTIHYQFLVEDKSACQGDVEKVIDSDLYNCTASIAVDDSNAEQPVDFVDGDDNDVGDDEQKMNFSTVDFENGDVAIEVEFERNIFAGVDIVKFWYEVDVLQLRQLDAEDNEIIPETVTWIESEITDFDIETDKYGDGTDEKDEISEIEDEDKMDDNDKFDDIFGKENSDVDGDSTTDKDTEKDNGNDDADDDIDGDDDDNANDEDRNYGKADTNASDEDQSKNTDSLKQQTKAINKKTQEEISRQTDFFDETDDEDNSKDLAVEPDQEETTTETTEETTIETTITSTESTTMFTRTETEPIESQTEKMEEEDDGTDDNDAILKKPNEIVDIEDSGSKESPIDALRTFSTKFQPDEREANEVKGALKHESNSITNQDPVEKMDVLDDLINDELSSNEIDEFSEEKELRDHGNEKSISAIDARTTADTITTTTRTLPLPPTTIKTITRKDASSEESDDEGLNTHNVDTERIQKIRGQPERTFVTATNKPPHNRTASIVTSFLSSVNKKQFAIGTGALGLVLIIASLVLAAWCCCRNKESFSTYQAQARKENHMNGNSPYKYSAALQTRPETDPEKELLNQ</sequence>
<feature type="compositionally biased region" description="Basic and acidic residues" evidence="1">
    <location>
        <begin position="257"/>
        <end position="270"/>
    </location>
</feature>
<dbReference type="Proteomes" id="UP000274131">
    <property type="component" value="Unassembled WGS sequence"/>
</dbReference>
<feature type="region of interest" description="Disordered" evidence="1">
    <location>
        <begin position="652"/>
        <end position="680"/>
    </location>
</feature>
<name>A0A0N4V1E8_ENTVE</name>
<reference evidence="5" key="1">
    <citation type="submission" date="2017-02" db="UniProtKB">
        <authorList>
            <consortium name="WormBaseParasite"/>
        </authorList>
    </citation>
    <scope>IDENTIFICATION</scope>
</reference>
<accession>A0A0N4V1E8</accession>
<dbReference type="OrthoDB" id="5857665at2759"/>
<feature type="region of interest" description="Disordered" evidence="1">
    <location>
        <begin position="232"/>
        <end position="444"/>
    </location>
</feature>